<keyword evidence="3" id="KW-0731">Sigma factor</keyword>
<dbReference type="HOGENOM" id="CLU_047691_3_0_0"/>
<dbReference type="SUPFAM" id="SSF88946">
    <property type="entry name" value="Sigma2 domain of RNA polymerase sigma factors"/>
    <property type="match status" value="1"/>
</dbReference>
<dbReference type="Proteomes" id="UP000027982">
    <property type="component" value="Chromosome"/>
</dbReference>
<dbReference type="InterPro" id="IPR014284">
    <property type="entry name" value="RNA_pol_sigma-70_dom"/>
</dbReference>
<feature type="region of interest" description="Disordered" evidence="5">
    <location>
        <begin position="95"/>
        <end position="125"/>
    </location>
</feature>
<keyword evidence="9" id="KW-1185">Reference proteome</keyword>
<proteinExistence type="inferred from homology"/>
<keyword evidence="2" id="KW-0805">Transcription regulation</keyword>
<evidence type="ECO:0000256" key="5">
    <source>
        <dbReference type="SAM" id="MobiDB-lite"/>
    </source>
</evidence>
<dbReference type="STRING" id="661478.OP10G_2234"/>
<evidence type="ECO:0000259" key="6">
    <source>
        <dbReference type="Pfam" id="PF04542"/>
    </source>
</evidence>
<feature type="domain" description="RNA polymerase sigma factor 70 region 4 type 2" evidence="7">
    <location>
        <begin position="133"/>
        <end position="185"/>
    </location>
</feature>
<dbReference type="InterPro" id="IPR036388">
    <property type="entry name" value="WH-like_DNA-bd_sf"/>
</dbReference>
<dbReference type="NCBIfam" id="TIGR02937">
    <property type="entry name" value="sigma70-ECF"/>
    <property type="match status" value="1"/>
</dbReference>
<reference evidence="8 9" key="1">
    <citation type="journal article" date="2014" name="PLoS ONE">
        <title>The first complete genome sequence of the class fimbriimonadia in the phylum armatimonadetes.</title>
        <authorList>
            <person name="Hu Z.Y."/>
            <person name="Wang Y.Z."/>
            <person name="Im W.T."/>
            <person name="Wang S.Y."/>
            <person name="Zhao G.P."/>
            <person name="Zheng H.J."/>
            <person name="Quan Z.X."/>
        </authorList>
    </citation>
    <scope>NUCLEOTIDE SEQUENCE [LARGE SCALE GENOMIC DNA]</scope>
    <source>
        <strain evidence="8">Gsoil 348</strain>
    </source>
</reference>
<dbReference type="InterPro" id="IPR013324">
    <property type="entry name" value="RNA_pol_sigma_r3/r4-like"/>
</dbReference>
<dbReference type="OrthoDB" id="9794372at2"/>
<dbReference type="eggNOG" id="COG1595">
    <property type="taxonomic scope" value="Bacteria"/>
</dbReference>
<evidence type="ECO:0000313" key="8">
    <source>
        <dbReference type="EMBL" id="AIE85602.1"/>
    </source>
</evidence>
<dbReference type="InterPro" id="IPR007627">
    <property type="entry name" value="RNA_pol_sigma70_r2"/>
</dbReference>
<dbReference type="PANTHER" id="PTHR43133:SF59">
    <property type="entry name" value="ECF RNA POLYMERASE SIGMA FACTOR SIGR"/>
    <property type="match status" value="1"/>
</dbReference>
<gene>
    <name evidence="8" type="ORF">OP10G_2234</name>
</gene>
<evidence type="ECO:0000313" key="9">
    <source>
        <dbReference type="Proteomes" id="UP000027982"/>
    </source>
</evidence>
<evidence type="ECO:0000256" key="2">
    <source>
        <dbReference type="ARBA" id="ARBA00023015"/>
    </source>
</evidence>
<sequence length="200" mass="23140">MCVIEASPILTLPRTDTDLQRFQDMMGQTRRRAYTMALQLTRNPADAEDLMQDTYVKAWKGFDSYLPGRPFLNWLLRIMQRAYLDSRRRDNPIRKAESLNSMISPSDGEVQELPIPDEGPSPDQEVLQDELRTQLHKALRELPDVYRDAITMCDLDGMSYSEIAEIQRTTIGTVRSRIHRGRRLLREILLQSGAFGNRRS</sequence>
<dbReference type="Pfam" id="PF04542">
    <property type="entry name" value="Sigma70_r2"/>
    <property type="match status" value="1"/>
</dbReference>
<evidence type="ECO:0000256" key="4">
    <source>
        <dbReference type="ARBA" id="ARBA00023163"/>
    </source>
</evidence>
<dbReference type="SUPFAM" id="SSF88659">
    <property type="entry name" value="Sigma3 and sigma4 domains of RNA polymerase sigma factors"/>
    <property type="match status" value="1"/>
</dbReference>
<dbReference type="AlphaFoldDB" id="A0A068NQH3"/>
<dbReference type="GO" id="GO:0016987">
    <property type="term" value="F:sigma factor activity"/>
    <property type="evidence" value="ECO:0007669"/>
    <property type="project" value="UniProtKB-KW"/>
</dbReference>
<dbReference type="Gene3D" id="1.10.1740.10">
    <property type="match status" value="1"/>
</dbReference>
<feature type="domain" description="RNA polymerase sigma-70 region 2" evidence="6">
    <location>
        <begin position="28"/>
        <end position="90"/>
    </location>
</feature>
<dbReference type="GO" id="GO:0003677">
    <property type="term" value="F:DNA binding"/>
    <property type="evidence" value="ECO:0007669"/>
    <property type="project" value="InterPro"/>
</dbReference>
<dbReference type="RefSeq" id="WP_025225835.1">
    <property type="nucleotide sequence ID" value="NZ_CP007139.1"/>
</dbReference>
<dbReference type="EMBL" id="CP007139">
    <property type="protein sequence ID" value="AIE85602.1"/>
    <property type="molecule type" value="Genomic_DNA"/>
</dbReference>
<dbReference type="PANTHER" id="PTHR43133">
    <property type="entry name" value="RNA POLYMERASE ECF-TYPE SIGMA FACTO"/>
    <property type="match status" value="1"/>
</dbReference>
<dbReference type="CDD" id="cd06171">
    <property type="entry name" value="Sigma70_r4"/>
    <property type="match status" value="1"/>
</dbReference>
<dbReference type="InterPro" id="IPR013325">
    <property type="entry name" value="RNA_pol_sigma_r2"/>
</dbReference>
<evidence type="ECO:0000256" key="3">
    <source>
        <dbReference type="ARBA" id="ARBA00023082"/>
    </source>
</evidence>
<comment type="similarity">
    <text evidence="1">Belongs to the sigma-70 factor family. ECF subfamily.</text>
</comment>
<keyword evidence="4" id="KW-0804">Transcription</keyword>
<accession>A0A068NQH3</accession>
<name>A0A068NQH3_FIMGI</name>
<evidence type="ECO:0000259" key="7">
    <source>
        <dbReference type="Pfam" id="PF08281"/>
    </source>
</evidence>
<protein>
    <submittedName>
        <fullName evidence="8">RNA polymerase sigma factor RpoE</fullName>
    </submittedName>
</protein>
<dbReference type="Gene3D" id="1.10.10.10">
    <property type="entry name" value="Winged helix-like DNA-binding domain superfamily/Winged helix DNA-binding domain"/>
    <property type="match status" value="1"/>
</dbReference>
<organism evidence="8 9">
    <name type="scientific">Fimbriimonas ginsengisoli Gsoil 348</name>
    <dbReference type="NCBI Taxonomy" id="661478"/>
    <lineage>
        <taxon>Bacteria</taxon>
        <taxon>Bacillati</taxon>
        <taxon>Armatimonadota</taxon>
        <taxon>Fimbriimonadia</taxon>
        <taxon>Fimbriimonadales</taxon>
        <taxon>Fimbriimonadaceae</taxon>
        <taxon>Fimbriimonas</taxon>
    </lineage>
</organism>
<dbReference type="InterPro" id="IPR039425">
    <property type="entry name" value="RNA_pol_sigma-70-like"/>
</dbReference>
<dbReference type="GO" id="GO:0006352">
    <property type="term" value="P:DNA-templated transcription initiation"/>
    <property type="evidence" value="ECO:0007669"/>
    <property type="project" value="InterPro"/>
</dbReference>
<dbReference type="KEGG" id="fgi:OP10G_2234"/>
<dbReference type="InterPro" id="IPR013249">
    <property type="entry name" value="RNA_pol_sigma70_r4_t2"/>
</dbReference>
<dbReference type="Pfam" id="PF08281">
    <property type="entry name" value="Sigma70_r4_2"/>
    <property type="match status" value="1"/>
</dbReference>
<evidence type="ECO:0000256" key="1">
    <source>
        <dbReference type="ARBA" id="ARBA00010641"/>
    </source>
</evidence>